<feature type="domain" description="DUF4334" evidence="2">
    <location>
        <begin position="101"/>
        <end position="163"/>
    </location>
</feature>
<organism evidence="3 4">
    <name type="scientific">Mycolicibacterium sediminis</name>
    <dbReference type="NCBI Taxonomy" id="1286180"/>
    <lineage>
        <taxon>Bacteria</taxon>
        <taxon>Bacillati</taxon>
        <taxon>Actinomycetota</taxon>
        <taxon>Actinomycetes</taxon>
        <taxon>Mycobacteriales</taxon>
        <taxon>Mycobacteriaceae</taxon>
        <taxon>Mycolicibacterium</taxon>
    </lineage>
</organism>
<name>A0A7I7QJM6_9MYCO</name>
<accession>A0A7I7QJM6</accession>
<dbReference type="Pfam" id="PF14231">
    <property type="entry name" value="GXWXG"/>
    <property type="match status" value="1"/>
</dbReference>
<dbReference type="Proteomes" id="UP000467193">
    <property type="component" value="Chromosome"/>
</dbReference>
<feature type="domain" description="GXWXG" evidence="1">
    <location>
        <begin position="32"/>
        <end position="90"/>
    </location>
</feature>
<evidence type="ECO:0008006" key="5">
    <source>
        <dbReference type="Google" id="ProtNLM"/>
    </source>
</evidence>
<dbReference type="RefSeq" id="WP_163795543.1">
    <property type="nucleotide sequence ID" value="NZ_AP022588.1"/>
</dbReference>
<proteinExistence type="predicted"/>
<dbReference type="KEGG" id="msei:MSEDJ_06040"/>
<dbReference type="Gene3D" id="2.40.128.580">
    <property type="entry name" value="GXWXG domain"/>
    <property type="match status" value="1"/>
</dbReference>
<dbReference type="InterPro" id="IPR025568">
    <property type="entry name" value="DUF4334"/>
</dbReference>
<protein>
    <recommendedName>
        <fullName evidence="5">DUF4334 domain-containing protein</fullName>
    </recommendedName>
</protein>
<keyword evidence="4" id="KW-1185">Reference proteome</keyword>
<dbReference type="Pfam" id="PF14232">
    <property type="entry name" value="DUF4334"/>
    <property type="match status" value="1"/>
</dbReference>
<reference evidence="3 4" key="1">
    <citation type="journal article" date="2019" name="Emerg. Microbes Infect.">
        <title>Comprehensive subspecies identification of 175 nontuberculous mycobacteria species based on 7547 genomic profiles.</title>
        <authorList>
            <person name="Matsumoto Y."/>
            <person name="Kinjo T."/>
            <person name="Motooka D."/>
            <person name="Nabeya D."/>
            <person name="Jung N."/>
            <person name="Uechi K."/>
            <person name="Horii T."/>
            <person name="Iida T."/>
            <person name="Fujita J."/>
            <person name="Nakamura S."/>
        </authorList>
    </citation>
    <scope>NUCLEOTIDE SEQUENCE [LARGE SCALE GENOMIC DNA]</scope>
    <source>
        <strain evidence="3 4">JCM 17899</strain>
    </source>
</reference>
<evidence type="ECO:0000313" key="4">
    <source>
        <dbReference type="Proteomes" id="UP000467193"/>
    </source>
</evidence>
<evidence type="ECO:0000313" key="3">
    <source>
        <dbReference type="EMBL" id="BBY26508.1"/>
    </source>
</evidence>
<evidence type="ECO:0000259" key="2">
    <source>
        <dbReference type="Pfam" id="PF14232"/>
    </source>
</evidence>
<gene>
    <name evidence="3" type="ORF">MSEDJ_06040</name>
</gene>
<dbReference type="EMBL" id="AP022588">
    <property type="protein sequence ID" value="BBY26508.1"/>
    <property type="molecule type" value="Genomic_DNA"/>
</dbReference>
<sequence length="164" mass="18330">MTAQTTQQTTARATFEQLIARTDRLADAELDEFWATLEPTTVDFMLGEWKGGEFDTGHRSNGFMNRLNWFGKTFVSAADAKPLVCLDAEGNKFSNTEAMKGEASLWLEEFRGEVLASMVYDGAPVHDHFKKVDEHAVVGIMNGKGALDTTSGTPRHLYFYLQRV</sequence>
<dbReference type="InterPro" id="IPR025951">
    <property type="entry name" value="GXWXG_dom"/>
</dbReference>
<dbReference type="AlphaFoldDB" id="A0A7I7QJM6"/>
<evidence type="ECO:0000259" key="1">
    <source>
        <dbReference type="Pfam" id="PF14231"/>
    </source>
</evidence>